<evidence type="ECO:0000313" key="1">
    <source>
        <dbReference type="EMBL" id="JAH57595.1"/>
    </source>
</evidence>
<reference evidence="1" key="2">
    <citation type="journal article" date="2015" name="Fish Shellfish Immunol.">
        <title>Early steps in the European eel (Anguilla anguilla)-Vibrio vulnificus interaction in the gills: Role of the RtxA13 toxin.</title>
        <authorList>
            <person name="Callol A."/>
            <person name="Pajuelo D."/>
            <person name="Ebbesson L."/>
            <person name="Teles M."/>
            <person name="MacKenzie S."/>
            <person name="Amaro C."/>
        </authorList>
    </citation>
    <scope>NUCLEOTIDE SEQUENCE</scope>
</reference>
<proteinExistence type="predicted"/>
<organism evidence="1">
    <name type="scientific">Anguilla anguilla</name>
    <name type="common">European freshwater eel</name>
    <name type="synonym">Muraena anguilla</name>
    <dbReference type="NCBI Taxonomy" id="7936"/>
    <lineage>
        <taxon>Eukaryota</taxon>
        <taxon>Metazoa</taxon>
        <taxon>Chordata</taxon>
        <taxon>Craniata</taxon>
        <taxon>Vertebrata</taxon>
        <taxon>Euteleostomi</taxon>
        <taxon>Actinopterygii</taxon>
        <taxon>Neopterygii</taxon>
        <taxon>Teleostei</taxon>
        <taxon>Anguilliformes</taxon>
        <taxon>Anguillidae</taxon>
        <taxon>Anguilla</taxon>
    </lineage>
</organism>
<sequence>MIALSKYKTICLLCCYKHVSVW</sequence>
<name>A0A0E9TXE1_ANGAN</name>
<protein>
    <submittedName>
        <fullName evidence="1">Uncharacterized protein</fullName>
    </submittedName>
</protein>
<dbReference type="AlphaFoldDB" id="A0A0E9TXE1"/>
<reference evidence="1" key="1">
    <citation type="submission" date="2014-11" db="EMBL/GenBank/DDBJ databases">
        <authorList>
            <person name="Amaro Gonzalez C."/>
        </authorList>
    </citation>
    <scope>NUCLEOTIDE SEQUENCE</scope>
</reference>
<dbReference type="EMBL" id="GBXM01050982">
    <property type="protein sequence ID" value="JAH57595.1"/>
    <property type="molecule type" value="Transcribed_RNA"/>
</dbReference>
<accession>A0A0E9TXE1</accession>